<dbReference type="InterPro" id="IPR039840">
    <property type="entry name" value="NAA80"/>
</dbReference>
<dbReference type="PANTHER" id="PTHR13538:SF4">
    <property type="entry name" value="N-ALPHA-ACETYLTRANSFERASE 80"/>
    <property type="match status" value="1"/>
</dbReference>
<keyword evidence="3" id="KW-1185">Reference proteome</keyword>
<dbReference type="eggNOG" id="COG0456">
    <property type="taxonomic scope" value="Bacteria"/>
</dbReference>
<dbReference type="EMBL" id="AVCI01000006">
    <property type="protein sequence ID" value="KFN43173.1"/>
    <property type="molecule type" value="Genomic_DNA"/>
</dbReference>
<evidence type="ECO:0000313" key="2">
    <source>
        <dbReference type="EMBL" id="KFN43173.1"/>
    </source>
</evidence>
<dbReference type="InterPro" id="IPR016181">
    <property type="entry name" value="Acyl_CoA_acyltransferase"/>
</dbReference>
<evidence type="ECO:0000259" key="1">
    <source>
        <dbReference type="PROSITE" id="PS51186"/>
    </source>
</evidence>
<reference evidence="2 3" key="1">
    <citation type="submission" date="2013-09" db="EMBL/GenBank/DDBJ databases">
        <title>Genome sequencing of Arenimonas oryziterrae.</title>
        <authorList>
            <person name="Chen F."/>
            <person name="Wang G."/>
        </authorList>
    </citation>
    <scope>NUCLEOTIDE SEQUENCE [LARGE SCALE GENOMIC DNA]</scope>
    <source>
        <strain evidence="2 3">YC6267</strain>
    </source>
</reference>
<organism evidence="2 3">
    <name type="scientific">Arenimonas oryziterrae DSM 21050 = YC6267</name>
    <dbReference type="NCBI Taxonomy" id="1121015"/>
    <lineage>
        <taxon>Bacteria</taxon>
        <taxon>Pseudomonadati</taxon>
        <taxon>Pseudomonadota</taxon>
        <taxon>Gammaproteobacteria</taxon>
        <taxon>Lysobacterales</taxon>
        <taxon>Lysobacteraceae</taxon>
        <taxon>Arenimonas</taxon>
    </lineage>
</organism>
<dbReference type="STRING" id="1121015.GCA_000420545_02523"/>
<accession>A0A091ASK5</accession>
<comment type="caution">
    <text evidence="2">The sequence shown here is derived from an EMBL/GenBank/DDBJ whole genome shotgun (WGS) entry which is preliminary data.</text>
</comment>
<name>A0A091ASK5_9GAMM</name>
<dbReference type="SUPFAM" id="SSF55729">
    <property type="entry name" value="Acyl-CoA N-acyltransferases (Nat)"/>
    <property type="match status" value="1"/>
</dbReference>
<dbReference type="PATRIC" id="fig|1121015.4.peg.1769"/>
<dbReference type="AlphaFoldDB" id="A0A091ASK5"/>
<dbReference type="Gene3D" id="3.40.630.30">
    <property type="match status" value="1"/>
</dbReference>
<dbReference type="PROSITE" id="PS51186">
    <property type="entry name" value="GNAT"/>
    <property type="match status" value="1"/>
</dbReference>
<dbReference type="GO" id="GO:0005737">
    <property type="term" value="C:cytoplasm"/>
    <property type="evidence" value="ECO:0007669"/>
    <property type="project" value="TreeGrafter"/>
</dbReference>
<gene>
    <name evidence="2" type="ORF">N789_11460</name>
</gene>
<proteinExistence type="predicted"/>
<dbReference type="Pfam" id="PF00583">
    <property type="entry name" value="Acetyltransf_1"/>
    <property type="match status" value="1"/>
</dbReference>
<dbReference type="OrthoDB" id="7678938at2"/>
<dbReference type="InterPro" id="IPR000182">
    <property type="entry name" value="GNAT_dom"/>
</dbReference>
<feature type="domain" description="N-acetyltransferase" evidence="1">
    <location>
        <begin position="3"/>
        <end position="158"/>
    </location>
</feature>
<dbReference type="GO" id="GO:1905502">
    <property type="term" value="F:acetyl-CoA binding"/>
    <property type="evidence" value="ECO:0007669"/>
    <property type="project" value="TreeGrafter"/>
</dbReference>
<dbReference type="CDD" id="cd04301">
    <property type="entry name" value="NAT_SF"/>
    <property type="match status" value="1"/>
</dbReference>
<dbReference type="RefSeq" id="WP_022970129.1">
    <property type="nucleotide sequence ID" value="NZ_ATVD01000005.1"/>
</dbReference>
<dbReference type="Proteomes" id="UP000029385">
    <property type="component" value="Unassembled WGS sequence"/>
</dbReference>
<evidence type="ECO:0000313" key="3">
    <source>
        <dbReference type="Proteomes" id="UP000029385"/>
    </source>
</evidence>
<dbReference type="PANTHER" id="PTHR13538">
    <property type="entry name" value="N-ACETYLTRANSFERASE 6"/>
    <property type="match status" value="1"/>
</dbReference>
<protein>
    <recommendedName>
        <fullName evidence="1">N-acetyltransferase domain-containing protein</fullName>
    </recommendedName>
</protein>
<dbReference type="GO" id="GO:0008080">
    <property type="term" value="F:N-acetyltransferase activity"/>
    <property type="evidence" value="ECO:0007669"/>
    <property type="project" value="InterPro"/>
</dbReference>
<sequence>MRLDYLSNHPGRVPALAAWHHAEWGHLYSGWTLEVATAELQDHATRRTLPTTLVLLDGDTLLGSVSVVHEDAAELKDRGSPWLASLYVDEDARGQGLGQALVEAAVELAALNGVERLFLFTPEHAAFYEQLGWEAVESTQLNGTAVTVMAIVPRSRAQ</sequence>